<dbReference type="Proteomes" id="UP000466307">
    <property type="component" value="Unassembled WGS sequence"/>
</dbReference>
<feature type="transmembrane region" description="Helical" evidence="7">
    <location>
        <begin position="67"/>
        <end position="85"/>
    </location>
</feature>
<gene>
    <name evidence="9" type="ORF">GYA93_05105</name>
</gene>
<feature type="transmembrane region" description="Helical" evidence="7">
    <location>
        <begin position="226"/>
        <end position="251"/>
    </location>
</feature>
<feature type="compositionally biased region" description="Low complexity" evidence="6">
    <location>
        <begin position="182"/>
        <end position="195"/>
    </location>
</feature>
<feature type="compositionally biased region" description="Low complexity" evidence="6">
    <location>
        <begin position="436"/>
        <end position="445"/>
    </location>
</feature>
<dbReference type="PANTHER" id="PTHR42718">
    <property type="entry name" value="MAJOR FACILITATOR SUPERFAMILY MULTIDRUG TRANSPORTER MFSC"/>
    <property type="match status" value="1"/>
</dbReference>
<sequence length="480" mass="49982">MTWAVGAVAYLVAITNRTSLSALGIDTAHHFSIDPATLSLFAVIQLGVYGVAQIPVGMALDRYGSKAVLTVGLGLMALSQIALALAPSVWIAIAARVLLGAGDAAVFPCVLRIIGIRFPRRVAPLMVQVTAMIGQAGQIVSIVPFTHLVHSLGWQPGFLLLAATCVLMAVLAVVLVSDGHSAPTARSATDSTATDGDGDITRDASDEQPGTLARLRESLAEPGTRLAFWTHAVSPFSTNMFGVLWGFPFLVTAENLVSGTAQMVLITSVIIGVAAGPVVGVFSARFAPYRVHLVLVLVAGQLIVWSVVLAFSGPAPTWLLYVLAIAIGAGGPASVLAFDFARDHNPVYRLSTATGVVNAGGFFASVVVILLIGLTLGIMSGGQTGADAYDLTSFRVAMAWQIPFWLLGATMVWREYRKTLGNDAESAPTLTEIDVPDSPVTDSPAPDSPAPDSPVTDSSASGTLEPESPVPCGARTPDHH</sequence>
<comment type="subcellular location">
    <subcellularLocation>
        <location evidence="1">Cell membrane</location>
        <topology evidence="1">Multi-pass membrane protein</topology>
    </subcellularLocation>
</comment>
<feature type="transmembrane region" description="Helical" evidence="7">
    <location>
        <begin position="350"/>
        <end position="374"/>
    </location>
</feature>
<evidence type="ECO:0000313" key="9">
    <source>
        <dbReference type="EMBL" id="NDK88959.1"/>
    </source>
</evidence>
<evidence type="ECO:0000256" key="3">
    <source>
        <dbReference type="ARBA" id="ARBA00022692"/>
    </source>
</evidence>
<keyword evidence="5 7" id="KW-0472">Membrane</keyword>
<feature type="transmembrane region" description="Helical" evidence="7">
    <location>
        <begin position="125"/>
        <end position="145"/>
    </location>
</feature>
<comment type="caution">
    <text evidence="9">The sequence shown here is derived from an EMBL/GenBank/DDBJ whole genome shotgun (WGS) entry which is preliminary data.</text>
</comment>
<evidence type="ECO:0000256" key="6">
    <source>
        <dbReference type="SAM" id="MobiDB-lite"/>
    </source>
</evidence>
<dbReference type="InterPro" id="IPR036259">
    <property type="entry name" value="MFS_trans_sf"/>
</dbReference>
<proteinExistence type="predicted"/>
<organism evidence="9 10">
    <name type="scientific">Gordonia desulfuricans</name>
    <dbReference type="NCBI Taxonomy" id="89051"/>
    <lineage>
        <taxon>Bacteria</taxon>
        <taxon>Bacillati</taxon>
        <taxon>Actinomycetota</taxon>
        <taxon>Actinomycetes</taxon>
        <taxon>Mycobacteriales</taxon>
        <taxon>Gordoniaceae</taxon>
        <taxon>Gordonia</taxon>
    </lineage>
</organism>
<feature type="domain" description="Major facilitator superfamily (MFS) profile" evidence="8">
    <location>
        <begin position="2"/>
        <end position="420"/>
    </location>
</feature>
<dbReference type="Gene3D" id="1.20.1250.20">
    <property type="entry name" value="MFS general substrate transporter like domains"/>
    <property type="match status" value="1"/>
</dbReference>
<keyword evidence="2" id="KW-0813">Transport</keyword>
<dbReference type="CDD" id="cd06174">
    <property type="entry name" value="MFS"/>
    <property type="match status" value="1"/>
</dbReference>
<feature type="transmembrane region" description="Helical" evidence="7">
    <location>
        <begin position="291"/>
        <end position="312"/>
    </location>
</feature>
<dbReference type="InterPro" id="IPR011701">
    <property type="entry name" value="MFS"/>
</dbReference>
<dbReference type="PROSITE" id="PS50850">
    <property type="entry name" value="MFS"/>
    <property type="match status" value="1"/>
</dbReference>
<keyword evidence="3 7" id="KW-0812">Transmembrane</keyword>
<dbReference type="AlphaFoldDB" id="A0A7K3LL21"/>
<evidence type="ECO:0000256" key="5">
    <source>
        <dbReference type="ARBA" id="ARBA00023136"/>
    </source>
</evidence>
<feature type="region of interest" description="Disordered" evidence="6">
    <location>
        <begin position="427"/>
        <end position="480"/>
    </location>
</feature>
<accession>A0A7K3LL21</accession>
<feature type="transmembrane region" description="Helical" evidence="7">
    <location>
        <begin position="263"/>
        <end position="284"/>
    </location>
</feature>
<evidence type="ECO:0000313" key="10">
    <source>
        <dbReference type="Proteomes" id="UP000466307"/>
    </source>
</evidence>
<dbReference type="Pfam" id="PF07690">
    <property type="entry name" value="MFS_1"/>
    <property type="match status" value="1"/>
</dbReference>
<keyword evidence="4 7" id="KW-1133">Transmembrane helix</keyword>
<evidence type="ECO:0000256" key="1">
    <source>
        <dbReference type="ARBA" id="ARBA00004651"/>
    </source>
</evidence>
<evidence type="ECO:0000259" key="8">
    <source>
        <dbReference type="PROSITE" id="PS50850"/>
    </source>
</evidence>
<feature type="region of interest" description="Disordered" evidence="6">
    <location>
        <begin position="182"/>
        <end position="208"/>
    </location>
</feature>
<dbReference type="PANTHER" id="PTHR42718:SF9">
    <property type="entry name" value="MAJOR FACILITATOR SUPERFAMILY MULTIDRUG TRANSPORTER MFSC"/>
    <property type="match status" value="1"/>
</dbReference>
<dbReference type="SUPFAM" id="SSF103473">
    <property type="entry name" value="MFS general substrate transporter"/>
    <property type="match status" value="1"/>
</dbReference>
<dbReference type="EMBL" id="JAADZU010000011">
    <property type="protein sequence ID" value="NDK88959.1"/>
    <property type="molecule type" value="Genomic_DNA"/>
</dbReference>
<protein>
    <submittedName>
        <fullName evidence="9">MFS transporter</fullName>
    </submittedName>
</protein>
<evidence type="ECO:0000256" key="4">
    <source>
        <dbReference type="ARBA" id="ARBA00022989"/>
    </source>
</evidence>
<name>A0A7K3LL21_9ACTN</name>
<keyword evidence="10" id="KW-1185">Reference proteome</keyword>
<dbReference type="GO" id="GO:0022857">
    <property type="term" value="F:transmembrane transporter activity"/>
    <property type="evidence" value="ECO:0007669"/>
    <property type="project" value="InterPro"/>
</dbReference>
<dbReference type="InterPro" id="IPR020846">
    <property type="entry name" value="MFS_dom"/>
</dbReference>
<feature type="transmembrane region" description="Helical" evidence="7">
    <location>
        <begin position="91"/>
        <end position="113"/>
    </location>
</feature>
<reference evidence="9 10" key="1">
    <citation type="submission" date="2020-01" db="EMBL/GenBank/DDBJ databases">
        <title>Investigation of new actinobacteria for the biodesulphurisation of diesel fuel.</title>
        <authorList>
            <person name="Athi Narayanan S.M."/>
        </authorList>
    </citation>
    <scope>NUCLEOTIDE SEQUENCE [LARGE SCALE GENOMIC DNA]</scope>
    <source>
        <strain evidence="9 10">213E</strain>
    </source>
</reference>
<dbReference type="GO" id="GO:0005886">
    <property type="term" value="C:plasma membrane"/>
    <property type="evidence" value="ECO:0007669"/>
    <property type="project" value="UniProtKB-SubCell"/>
</dbReference>
<evidence type="ECO:0000256" key="2">
    <source>
        <dbReference type="ARBA" id="ARBA00022448"/>
    </source>
</evidence>
<evidence type="ECO:0000256" key="7">
    <source>
        <dbReference type="SAM" id="Phobius"/>
    </source>
</evidence>
<feature type="transmembrane region" description="Helical" evidence="7">
    <location>
        <begin position="318"/>
        <end position="338"/>
    </location>
</feature>
<dbReference type="RefSeq" id="WP_059039775.1">
    <property type="nucleotide sequence ID" value="NZ_JAADZU010000011.1"/>
</dbReference>
<feature type="transmembrane region" description="Helical" evidence="7">
    <location>
        <begin position="394"/>
        <end position="413"/>
    </location>
</feature>
<feature type="transmembrane region" description="Helical" evidence="7">
    <location>
        <begin position="157"/>
        <end position="176"/>
    </location>
</feature>
<feature type="transmembrane region" description="Helical" evidence="7">
    <location>
        <begin position="40"/>
        <end position="60"/>
    </location>
</feature>